<keyword evidence="10" id="KW-1185">Reference proteome</keyword>
<feature type="domain" description="Ig-like" evidence="7">
    <location>
        <begin position="402"/>
        <end position="486"/>
    </location>
</feature>
<dbReference type="Proteomes" id="UP001059041">
    <property type="component" value="Linkage Group LG12"/>
</dbReference>
<feature type="domain" description="Sema" evidence="8">
    <location>
        <begin position="1"/>
        <end position="357"/>
    </location>
</feature>
<dbReference type="PANTHER" id="PTHR11036:SF144">
    <property type="entry name" value="SEMAPHORIN-7A-LIKE"/>
    <property type="match status" value="1"/>
</dbReference>
<dbReference type="GO" id="GO:0005615">
    <property type="term" value="C:extracellular space"/>
    <property type="evidence" value="ECO:0007669"/>
    <property type="project" value="TreeGrafter"/>
</dbReference>
<keyword evidence="4" id="KW-1015">Disulfide bond</keyword>
<dbReference type="SUPFAM" id="SSF103575">
    <property type="entry name" value="Plexin repeat"/>
    <property type="match status" value="1"/>
</dbReference>
<gene>
    <name evidence="9" type="ORF">IRJ41_020422</name>
</gene>
<dbReference type="Gene3D" id="3.30.1680.10">
    <property type="entry name" value="ligand-binding face of the semaphorins, domain 2"/>
    <property type="match status" value="1"/>
</dbReference>
<dbReference type="InterPro" id="IPR027231">
    <property type="entry name" value="Semaphorin"/>
</dbReference>
<proteinExistence type="inferred from homology"/>
<dbReference type="PANTHER" id="PTHR11036">
    <property type="entry name" value="SEMAPHORIN"/>
    <property type="match status" value="1"/>
</dbReference>
<dbReference type="AlphaFoldDB" id="A0A9W7WKJ5"/>
<protein>
    <submittedName>
        <fullName evidence="9">Semaphorin-7A-like</fullName>
    </submittedName>
</protein>
<accession>A0A9W7WKJ5</accession>
<dbReference type="InterPro" id="IPR036352">
    <property type="entry name" value="Semap_dom_sf"/>
</dbReference>
<dbReference type="GO" id="GO:0005886">
    <property type="term" value="C:plasma membrane"/>
    <property type="evidence" value="ECO:0007669"/>
    <property type="project" value="TreeGrafter"/>
</dbReference>
<dbReference type="InterPro" id="IPR001627">
    <property type="entry name" value="Semap_dom"/>
</dbReference>
<evidence type="ECO:0000256" key="6">
    <source>
        <dbReference type="PROSITE-ProRule" id="PRU00352"/>
    </source>
</evidence>
<evidence type="ECO:0000259" key="8">
    <source>
        <dbReference type="PROSITE" id="PS51004"/>
    </source>
</evidence>
<dbReference type="InterPro" id="IPR036179">
    <property type="entry name" value="Ig-like_dom_sf"/>
</dbReference>
<dbReference type="GO" id="GO:0001755">
    <property type="term" value="P:neural crest cell migration"/>
    <property type="evidence" value="ECO:0007669"/>
    <property type="project" value="TreeGrafter"/>
</dbReference>
<dbReference type="Pfam" id="PF01403">
    <property type="entry name" value="Sema"/>
    <property type="match status" value="1"/>
</dbReference>
<sequence length="517" mass="58818">ATYIHAFSFNNKAPHKSPAQENRLDGLDENLLLVCGSTEEKTKCYNLNSSYSLDDNFQFDYGFNIHEPSLLIGDMLYFTKSNMGLYRINRKEMKDKIWPYHTVSEQKYVKLMASKDTQKVYSFFTEKHRSVGGDCESGLWIPRVSQICTNDRGGSKDVLQFSWTSGINGRLYCGGLEGERPFTRIVDVDTVETHNDVKIYVLFRNLWNTSAVCVYNMSEINSVFNSSEFMKMKNMNAPEGHRPGQCVGDSTCLSADVLRFMKEGPEVKDWIMPETTPLMFHHHHYTHIKVHTINKATVLYLALESGGVHKVLEDQPVFIIAEFRPFPHGTHISSMLLDTSEKRLYVSSGKEVIHIDLQMCHVYGDDCDGCVLSRDPYCDWNGSRCAPVSQNSVQHPAFSDLPKVAQSKTKPDGGAPVSIVPPSSRYYLLCPTISRHASYHWYHGNTRLECVQSRHGCLHLIESMNETHEGSYRCESTEGDYHRNISRYELRMNASPTLTVNTALLPCFLLLLTRLLS</sequence>
<comment type="subcellular location">
    <subcellularLocation>
        <location evidence="1">Membrane</location>
    </subcellularLocation>
</comment>
<dbReference type="GO" id="GO:0030335">
    <property type="term" value="P:positive regulation of cell migration"/>
    <property type="evidence" value="ECO:0007669"/>
    <property type="project" value="TreeGrafter"/>
</dbReference>
<dbReference type="InterPro" id="IPR002165">
    <property type="entry name" value="Plexin_repeat"/>
</dbReference>
<dbReference type="Pfam" id="PF01437">
    <property type="entry name" value="PSI"/>
    <property type="match status" value="1"/>
</dbReference>
<evidence type="ECO:0000256" key="3">
    <source>
        <dbReference type="ARBA" id="ARBA00023136"/>
    </source>
</evidence>
<keyword evidence="3" id="KW-0472">Membrane</keyword>
<evidence type="ECO:0000256" key="4">
    <source>
        <dbReference type="ARBA" id="ARBA00023157"/>
    </source>
</evidence>
<dbReference type="PROSITE" id="PS51004">
    <property type="entry name" value="SEMA"/>
    <property type="match status" value="1"/>
</dbReference>
<evidence type="ECO:0000313" key="9">
    <source>
        <dbReference type="EMBL" id="KAI7802876.1"/>
    </source>
</evidence>
<dbReference type="PROSITE" id="PS50835">
    <property type="entry name" value="IG_LIKE"/>
    <property type="match status" value="1"/>
</dbReference>
<dbReference type="Gene3D" id="2.60.40.10">
    <property type="entry name" value="Immunoglobulins"/>
    <property type="match status" value="1"/>
</dbReference>
<dbReference type="InterPro" id="IPR013783">
    <property type="entry name" value="Ig-like_fold"/>
</dbReference>
<comment type="caution">
    <text evidence="6">Lacks conserved residue(s) required for the propagation of feature annotation.</text>
</comment>
<reference evidence="9" key="1">
    <citation type="submission" date="2021-02" db="EMBL/GenBank/DDBJ databases">
        <title>Comparative genomics reveals that relaxation of natural selection precedes convergent phenotypic evolution of cavefish.</title>
        <authorList>
            <person name="Peng Z."/>
        </authorList>
    </citation>
    <scope>NUCLEOTIDE SEQUENCE</scope>
    <source>
        <tissue evidence="9">Muscle</tissue>
    </source>
</reference>
<keyword evidence="5" id="KW-0325">Glycoprotein</keyword>
<name>A0A9W7WKJ5_TRIRA</name>
<dbReference type="InterPro" id="IPR015943">
    <property type="entry name" value="WD40/YVTN_repeat-like_dom_sf"/>
</dbReference>
<evidence type="ECO:0000256" key="2">
    <source>
        <dbReference type="ARBA" id="ARBA00009492"/>
    </source>
</evidence>
<dbReference type="EMBL" id="JAFHDT010000012">
    <property type="protein sequence ID" value="KAI7802876.1"/>
    <property type="molecule type" value="Genomic_DNA"/>
</dbReference>
<evidence type="ECO:0000256" key="1">
    <source>
        <dbReference type="ARBA" id="ARBA00004370"/>
    </source>
</evidence>
<dbReference type="Gene3D" id="2.130.10.10">
    <property type="entry name" value="YVTN repeat-like/Quinoprotein amine dehydrogenase"/>
    <property type="match status" value="1"/>
</dbReference>
<dbReference type="SUPFAM" id="SSF48726">
    <property type="entry name" value="Immunoglobulin"/>
    <property type="match status" value="1"/>
</dbReference>
<dbReference type="GO" id="GO:0045499">
    <property type="term" value="F:chemorepellent activity"/>
    <property type="evidence" value="ECO:0007669"/>
    <property type="project" value="TreeGrafter"/>
</dbReference>
<dbReference type="InterPro" id="IPR007110">
    <property type="entry name" value="Ig-like_dom"/>
</dbReference>
<evidence type="ECO:0000259" key="7">
    <source>
        <dbReference type="PROSITE" id="PS50835"/>
    </source>
</evidence>
<dbReference type="GO" id="GO:0071526">
    <property type="term" value="P:semaphorin-plexin signaling pathway"/>
    <property type="evidence" value="ECO:0007669"/>
    <property type="project" value="TreeGrafter"/>
</dbReference>
<dbReference type="SMART" id="SM00630">
    <property type="entry name" value="Sema"/>
    <property type="match status" value="1"/>
</dbReference>
<dbReference type="GO" id="GO:0007411">
    <property type="term" value="P:axon guidance"/>
    <property type="evidence" value="ECO:0007669"/>
    <property type="project" value="TreeGrafter"/>
</dbReference>
<dbReference type="SUPFAM" id="SSF101912">
    <property type="entry name" value="Sema domain"/>
    <property type="match status" value="1"/>
</dbReference>
<organism evidence="9 10">
    <name type="scientific">Triplophysa rosa</name>
    <name type="common">Cave loach</name>
    <dbReference type="NCBI Taxonomy" id="992332"/>
    <lineage>
        <taxon>Eukaryota</taxon>
        <taxon>Metazoa</taxon>
        <taxon>Chordata</taxon>
        <taxon>Craniata</taxon>
        <taxon>Vertebrata</taxon>
        <taxon>Euteleostomi</taxon>
        <taxon>Actinopterygii</taxon>
        <taxon>Neopterygii</taxon>
        <taxon>Teleostei</taxon>
        <taxon>Ostariophysi</taxon>
        <taxon>Cypriniformes</taxon>
        <taxon>Nemacheilidae</taxon>
        <taxon>Triplophysa</taxon>
    </lineage>
</organism>
<comment type="similarity">
    <text evidence="2">Belongs to the semaphorin family.</text>
</comment>
<dbReference type="GO" id="GO:0000122">
    <property type="term" value="P:negative regulation of transcription by RNA polymerase II"/>
    <property type="evidence" value="ECO:0007669"/>
    <property type="project" value="TreeGrafter"/>
</dbReference>
<evidence type="ECO:0000313" key="10">
    <source>
        <dbReference type="Proteomes" id="UP001059041"/>
    </source>
</evidence>
<feature type="non-terminal residue" evidence="9">
    <location>
        <position position="1"/>
    </location>
</feature>
<dbReference type="GO" id="GO:0043931">
    <property type="term" value="P:ossification involved in bone maturation"/>
    <property type="evidence" value="ECO:0007669"/>
    <property type="project" value="TreeGrafter"/>
</dbReference>
<dbReference type="GO" id="GO:0030215">
    <property type="term" value="F:semaphorin receptor binding"/>
    <property type="evidence" value="ECO:0007669"/>
    <property type="project" value="InterPro"/>
</dbReference>
<dbReference type="FunFam" id="2.60.40.10:FF:001170">
    <property type="entry name" value="Sema domain, immunoglobulin domain (Ig), short basic domain, secreted, (Semaphorin) 3F"/>
    <property type="match status" value="1"/>
</dbReference>
<evidence type="ECO:0000256" key="5">
    <source>
        <dbReference type="ARBA" id="ARBA00023180"/>
    </source>
</evidence>
<comment type="caution">
    <text evidence="9">The sequence shown here is derived from an EMBL/GenBank/DDBJ whole genome shotgun (WGS) entry which is preliminary data.</text>
</comment>